<accession>A0A6M3LFT9</accession>
<gene>
    <name evidence="1" type="ORF">MM415B03210_0011</name>
</gene>
<dbReference type="AlphaFoldDB" id="A0A6M3LFT9"/>
<name>A0A6M3LFT9_9ZZZZ</name>
<protein>
    <submittedName>
        <fullName evidence="1">Uncharacterized protein</fullName>
    </submittedName>
</protein>
<reference evidence="1" key="1">
    <citation type="submission" date="2020-03" db="EMBL/GenBank/DDBJ databases">
        <title>The deep terrestrial virosphere.</title>
        <authorList>
            <person name="Holmfeldt K."/>
            <person name="Nilsson E."/>
            <person name="Simone D."/>
            <person name="Lopez-Fernandez M."/>
            <person name="Wu X."/>
            <person name="de Brujin I."/>
            <person name="Lundin D."/>
            <person name="Andersson A."/>
            <person name="Bertilsson S."/>
            <person name="Dopson M."/>
        </authorList>
    </citation>
    <scope>NUCLEOTIDE SEQUENCE</scope>
    <source>
        <strain evidence="1">MM415B03210</strain>
    </source>
</reference>
<sequence length="117" mass="13888">MPVYSFVCSKCYESEERVLSMEKADEPQFCKCGYQMRRNFQADIPHAANDYRRPIHSDSLAINPEQRAEHEKLFPNIKLDDQCRPVFDKFSTHEKYMKDCNIVKERQKTKPRGKRIA</sequence>
<organism evidence="1">
    <name type="scientific">viral metagenome</name>
    <dbReference type="NCBI Taxonomy" id="1070528"/>
    <lineage>
        <taxon>unclassified sequences</taxon>
        <taxon>metagenomes</taxon>
        <taxon>organismal metagenomes</taxon>
    </lineage>
</organism>
<evidence type="ECO:0000313" key="1">
    <source>
        <dbReference type="EMBL" id="QJA92011.1"/>
    </source>
</evidence>
<proteinExistence type="predicted"/>
<dbReference type="EMBL" id="MT143030">
    <property type="protein sequence ID" value="QJA92011.1"/>
    <property type="molecule type" value="Genomic_DNA"/>
</dbReference>